<evidence type="ECO:0000313" key="1">
    <source>
        <dbReference type="EMBL" id="EEP44571.1"/>
    </source>
</evidence>
<dbReference type="Proteomes" id="UP000003295">
    <property type="component" value="Unassembled WGS sequence"/>
</dbReference>
<accession>C4F983</accession>
<name>C4F983_9ACTN</name>
<evidence type="ECO:0000313" key="2">
    <source>
        <dbReference type="Proteomes" id="UP000003295"/>
    </source>
</evidence>
<comment type="caution">
    <text evidence="1">The sequence shown here is derived from an EMBL/GenBank/DDBJ whole genome shotgun (WGS) entry which is preliminary data.</text>
</comment>
<dbReference type="HOGENOM" id="CLU_3151639_0_0_11"/>
<proteinExistence type="predicted"/>
<protein>
    <submittedName>
        <fullName evidence="1">Uncharacterized protein</fullName>
    </submittedName>
</protein>
<dbReference type="STRING" id="521003.COLINT_02615"/>
<dbReference type="AlphaFoldDB" id="C4F983"/>
<sequence length="48" mass="5185">MACVLPMCNLGTGAFCTWRNVAPCIQIQLKRPTVGAFNRYEKGPVTGA</sequence>
<gene>
    <name evidence="1" type="ORF">COLINT_02615</name>
</gene>
<reference evidence="1 2" key="1">
    <citation type="submission" date="2009-04" db="EMBL/GenBank/DDBJ databases">
        <authorList>
            <person name="Weinstock G."/>
            <person name="Sodergren E."/>
            <person name="Clifton S."/>
            <person name="Fulton L."/>
            <person name="Fulton B."/>
            <person name="Courtney L."/>
            <person name="Fronick C."/>
            <person name="Harrison M."/>
            <person name="Strong C."/>
            <person name="Farmer C."/>
            <person name="Delahaunty K."/>
            <person name="Markovic C."/>
            <person name="Hall O."/>
            <person name="Minx P."/>
            <person name="Tomlinson C."/>
            <person name="Mitreva M."/>
            <person name="Nelson J."/>
            <person name="Hou S."/>
            <person name="Wollam A."/>
            <person name="Pepin K.H."/>
            <person name="Johnson M."/>
            <person name="Bhonagiri V."/>
            <person name="Nash W.E."/>
            <person name="Warren W."/>
            <person name="Chinwalla A."/>
            <person name="Mardis E.R."/>
            <person name="Wilson R.K."/>
        </authorList>
    </citation>
    <scope>NUCLEOTIDE SEQUENCE [LARGE SCALE GENOMIC DNA]</scope>
    <source>
        <strain evidence="1 2">DSM 13280</strain>
    </source>
</reference>
<dbReference type="EMBL" id="ABXH02000013">
    <property type="protein sequence ID" value="EEP44571.1"/>
    <property type="molecule type" value="Genomic_DNA"/>
</dbReference>
<organism evidence="1 2">
    <name type="scientific">Collinsella intestinalis DSM 13280</name>
    <dbReference type="NCBI Taxonomy" id="521003"/>
    <lineage>
        <taxon>Bacteria</taxon>
        <taxon>Bacillati</taxon>
        <taxon>Actinomycetota</taxon>
        <taxon>Coriobacteriia</taxon>
        <taxon>Coriobacteriales</taxon>
        <taxon>Coriobacteriaceae</taxon>
        <taxon>Collinsella</taxon>
    </lineage>
</organism>